<dbReference type="GO" id="GO:0006351">
    <property type="term" value="P:DNA-templated transcription"/>
    <property type="evidence" value="ECO:0007669"/>
    <property type="project" value="TreeGrafter"/>
</dbReference>
<dbReference type="SUPFAM" id="SSF46785">
    <property type="entry name" value="Winged helix' DNA-binding domain"/>
    <property type="match status" value="1"/>
</dbReference>
<dbReference type="PROSITE" id="PS50931">
    <property type="entry name" value="HTH_LYSR"/>
    <property type="match status" value="1"/>
</dbReference>
<dbReference type="AlphaFoldDB" id="A0A1W6LE25"/>
<comment type="similarity">
    <text evidence="1">Belongs to the LysR transcriptional regulatory family.</text>
</comment>
<dbReference type="GO" id="GO:0003700">
    <property type="term" value="F:DNA-binding transcription factor activity"/>
    <property type="evidence" value="ECO:0007669"/>
    <property type="project" value="InterPro"/>
</dbReference>
<dbReference type="GO" id="GO:0043565">
    <property type="term" value="F:sequence-specific DNA binding"/>
    <property type="evidence" value="ECO:0007669"/>
    <property type="project" value="TreeGrafter"/>
</dbReference>
<dbReference type="Proteomes" id="UP000193427">
    <property type="component" value="Chromosome"/>
</dbReference>
<dbReference type="OrthoDB" id="570111at2"/>
<accession>A0A1W6LE25</accession>
<dbReference type="Gene3D" id="3.40.190.290">
    <property type="match status" value="1"/>
</dbReference>
<dbReference type="KEGG" id="rgu:A4W93_22830"/>
<dbReference type="InterPro" id="IPR000847">
    <property type="entry name" value="LysR_HTH_N"/>
</dbReference>
<keyword evidence="3" id="KW-0238">DNA-binding</keyword>
<dbReference type="STRING" id="946333.A4W93_22830"/>
<evidence type="ECO:0000256" key="1">
    <source>
        <dbReference type="ARBA" id="ARBA00009437"/>
    </source>
</evidence>
<reference evidence="5 6" key="1">
    <citation type="submission" date="2016-04" db="EMBL/GenBank/DDBJ databases">
        <title>Complete genome sequence of natural rubber-degrading, novel Gram-negative bacterium, Rhizobacter gummiphilus strain NS21.</title>
        <authorList>
            <person name="Tabata M."/>
            <person name="Kasai D."/>
            <person name="Fukuda M."/>
        </authorList>
    </citation>
    <scope>NUCLEOTIDE SEQUENCE [LARGE SCALE GENOMIC DNA]</scope>
    <source>
        <strain evidence="5 6">NS21</strain>
    </source>
</reference>
<dbReference type="RefSeq" id="WP_085752817.1">
    <property type="nucleotide sequence ID" value="NZ_BSPR01000020.1"/>
</dbReference>
<dbReference type="InterPro" id="IPR036390">
    <property type="entry name" value="WH_DNA-bd_sf"/>
</dbReference>
<dbReference type="Gene3D" id="1.10.10.10">
    <property type="entry name" value="Winged helix-like DNA-binding domain superfamily/Winged helix DNA-binding domain"/>
    <property type="match status" value="1"/>
</dbReference>
<name>A0A1W6LE25_9BURK</name>
<dbReference type="EMBL" id="CP015118">
    <property type="protein sequence ID" value="ARN22515.1"/>
    <property type="molecule type" value="Genomic_DNA"/>
</dbReference>
<dbReference type="InterPro" id="IPR058163">
    <property type="entry name" value="LysR-type_TF_proteobact-type"/>
</dbReference>
<dbReference type="PANTHER" id="PTHR30537:SF3">
    <property type="entry name" value="TRANSCRIPTIONAL REGULATORY PROTEIN"/>
    <property type="match status" value="1"/>
</dbReference>
<keyword evidence="2" id="KW-0805">Transcription regulation</keyword>
<evidence type="ECO:0000313" key="6">
    <source>
        <dbReference type="Proteomes" id="UP000193427"/>
    </source>
</evidence>
<keyword evidence="6" id="KW-1185">Reference proteome</keyword>
<proteinExistence type="inferred from homology"/>
<evidence type="ECO:0000256" key="2">
    <source>
        <dbReference type="ARBA" id="ARBA00023015"/>
    </source>
</evidence>
<dbReference type="SUPFAM" id="SSF53850">
    <property type="entry name" value="Periplasmic binding protein-like II"/>
    <property type="match status" value="1"/>
</dbReference>
<dbReference type="PANTHER" id="PTHR30537">
    <property type="entry name" value="HTH-TYPE TRANSCRIPTIONAL REGULATOR"/>
    <property type="match status" value="1"/>
</dbReference>
<gene>
    <name evidence="5" type="ORF">A4W93_22830</name>
</gene>
<protein>
    <submittedName>
        <fullName evidence="5">LysR family transcriptional regulator</fullName>
    </submittedName>
</protein>
<dbReference type="InterPro" id="IPR036388">
    <property type="entry name" value="WH-like_DNA-bd_sf"/>
</dbReference>
<sequence length="299" mass="33482">MDINWDNLRVFLAVARSRSALESAAALRLDHSTVTRRLKKLESDIGSQLFDRSPQGHVLTPIGQRLLESVEDIERTLARVDSRIAGDNQVLTGHVRLGGTEGFGSAFLAPHLADFCARHPSIEVDLLAVPRFVNLSKREADLAVSIERPRAGSFVVCKLSDYRLAVYGTREYLRRHPPIRQLADLAAHRFIGYVDELSFSAELRYLQKITPGAHVALRSTSIVAQMHAVRRGHALGVLPCFLAAGHDDLVRVLDDDASVVRTFWMYAPKEQREIARVRALWDYLREAARVQQDFLLGTA</sequence>
<keyword evidence="4" id="KW-0804">Transcription</keyword>
<dbReference type="Pfam" id="PF00126">
    <property type="entry name" value="HTH_1"/>
    <property type="match status" value="1"/>
</dbReference>
<dbReference type="Pfam" id="PF03466">
    <property type="entry name" value="LysR_substrate"/>
    <property type="match status" value="1"/>
</dbReference>
<evidence type="ECO:0000313" key="5">
    <source>
        <dbReference type="EMBL" id="ARN22515.1"/>
    </source>
</evidence>
<organism evidence="5 6">
    <name type="scientific">Piscinibacter gummiphilus</name>
    <dbReference type="NCBI Taxonomy" id="946333"/>
    <lineage>
        <taxon>Bacteria</taxon>
        <taxon>Pseudomonadati</taxon>
        <taxon>Pseudomonadota</taxon>
        <taxon>Betaproteobacteria</taxon>
        <taxon>Burkholderiales</taxon>
        <taxon>Sphaerotilaceae</taxon>
        <taxon>Piscinibacter</taxon>
    </lineage>
</organism>
<evidence type="ECO:0000256" key="3">
    <source>
        <dbReference type="ARBA" id="ARBA00023125"/>
    </source>
</evidence>
<dbReference type="InterPro" id="IPR005119">
    <property type="entry name" value="LysR_subst-bd"/>
</dbReference>
<evidence type="ECO:0000256" key="4">
    <source>
        <dbReference type="ARBA" id="ARBA00023163"/>
    </source>
</evidence>